<evidence type="ECO:0008006" key="11">
    <source>
        <dbReference type="Google" id="ProtNLM"/>
    </source>
</evidence>
<dbReference type="InterPro" id="IPR028158">
    <property type="entry name" value="RPA_interact_N_dom"/>
</dbReference>
<feature type="transmembrane region" description="Helical" evidence="6">
    <location>
        <begin position="89"/>
        <end position="109"/>
    </location>
</feature>
<evidence type="ECO:0000256" key="2">
    <source>
        <dbReference type="ARBA" id="ARBA00022723"/>
    </source>
</evidence>
<dbReference type="Proteomes" id="UP001075354">
    <property type="component" value="Chromosome 1"/>
</dbReference>
<dbReference type="InterPro" id="IPR028159">
    <property type="entry name" value="RPA_interact_C_dom"/>
</dbReference>
<protein>
    <recommendedName>
        <fullName evidence="11">RPA-interacting protein C-terminal domain-containing protein</fullName>
    </recommendedName>
</protein>
<keyword evidence="6" id="KW-0812">Transmembrane</keyword>
<dbReference type="AlphaFoldDB" id="A0AAV7Y1V9"/>
<dbReference type="Pfam" id="PF14768">
    <property type="entry name" value="RPA_interact_C"/>
    <property type="match status" value="1"/>
</dbReference>
<keyword evidence="10" id="KW-1185">Reference proteome</keyword>
<keyword evidence="6" id="KW-0472">Membrane</keyword>
<accession>A0AAV7Y1V9</accession>
<evidence type="ECO:0000313" key="10">
    <source>
        <dbReference type="Proteomes" id="UP001075354"/>
    </source>
</evidence>
<feature type="domain" description="RPA-interacting protein N-terminal" evidence="7">
    <location>
        <begin position="30"/>
        <end position="62"/>
    </location>
</feature>
<proteinExistence type="predicted"/>
<dbReference type="PANTHER" id="PTHR31742">
    <property type="entry name" value="RPA-INTERACTING PROTEIN RPAIN"/>
    <property type="match status" value="1"/>
</dbReference>
<evidence type="ECO:0000313" key="9">
    <source>
        <dbReference type="EMBL" id="KAJ1531575.1"/>
    </source>
</evidence>
<dbReference type="GO" id="GO:0006606">
    <property type="term" value="P:protein import into nucleus"/>
    <property type="evidence" value="ECO:0007669"/>
    <property type="project" value="TreeGrafter"/>
</dbReference>
<evidence type="ECO:0000256" key="6">
    <source>
        <dbReference type="SAM" id="Phobius"/>
    </source>
</evidence>
<keyword evidence="6" id="KW-1133">Transmembrane helix</keyword>
<comment type="caution">
    <text evidence="9">The sequence shown here is derived from an EMBL/GenBank/DDBJ whole genome shotgun (WGS) entry which is preliminary data.</text>
</comment>
<keyword evidence="5" id="KW-0539">Nucleus</keyword>
<sequence length="221" mass="25208">MDPETMDTGGVNTSPRIDQKMKARNAAMRLKHGSPQFKDVLRKRFHNRIKENRGRLFDRLRDVSGSKSGVVTTFIQQELASILKGNFTLYLKFTPLIYVCIIFICFLLVEDWLLRQYDLLVADDNTLQQLWEDAQLVVCPVCRKGNLTMLIDSSSKSINCDHCLMTVPARASIPDVQDRIYTIIDSHSDSGCEDNTNFFISREDASLYAHCNSCPFFDLAI</sequence>
<gene>
    <name evidence="9" type="ORF">ONE63_000247</name>
</gene>
<organism evidence="9 10">
    <name type="scientific">Megalurothrips usitatus</name>
    <name type="common">bean blossom thrips</name>
    <dbReference type="NCBI Taxonomy" id="439358"/>
    <lineage>
        <taxon>Eukaryota</taxon>
        <taxon>Metazoa</taxon>
        <taxon>Ecdysozoa</taxon>
        <taxon>Arthropoda</taxon>
        <taxon>Hexapoda</taxon>
        <taxon>Insecta</taxon>
        <taxon>Pterygota</taxon>
        <taxon>Neoptera</taxon>
        <taxon>Paraneoptera</taxon>
        <taxon>Thysanoptera</taxon>
        <taxon>Terebrantia</taxon>
        <taxon>Thripoidea</taxon>
        <taxon>Thripidae</taxon>
        <taxon>Megalurothrips</taxon>
    </lineage>
</organism>
<feature type="domain" description="RPA-interacting protein C-terminal" evidence="8">
    <location>
        <begin position="138"/>
        <end position="218"/>
    </location>
</feature>
<dbReference type="GO" id="GO:0008270">
    <property type="term" value="F:zinc ion binding"/>
    <property type="evidence" value="ECO:0007669"/>
    <property type="project" value="UniProtKB-KW"/>
</dbReference>
<dbReference type="GO" id="GO:0005634">
    <property type="term" value="C:nucleus"/>
    <property type="evidence" value="ECO:0007669"/>
    <property type="project" value="UniProtKB-SubCell"/>
</dbReference>
<evidence type="ECO:0000256" key="1">
    <source>
        <dbReference type="ARBA" id="ARBA00004123"/>
    </source>
</evidence>
<evidence type="ECO:0000259" key="7">
    <source>
        <dbReference type="Pfam" id="PF14766"/>
    </source>
</evidence>
<evidence type="ECO:0000256" key="5">
    <source>
        <dbReference type="ARBA" id="ARBA00023242"/>
    </source>
</evidence>
<dbReference type="InterPro" id="IPR028156">
    <property type="entry name" value="RIP"/>
</dbReference>
<evidence type="ECO:0000259" key="8">
    <source>
        <dbReference type="Pfam" id="PF14768"/>
    </source>
</evidence>
<dbReference type="Pfam" id="PF14766">
    <property type="entry name" value="RPA_interact_N"/>
    <property type="match status" value="1"/>
</dbReference>
<comment type="subcellular location">
    <subcellularLocation>
        <location evidence="1">Nucleus</location>
    </subcellularLocation>
</comment>
<keyword evidence="4" id="KW-0862">Zinc</keyword>
<evidence type="ECO:0000256" key="3">
    <source>
        <dbReference type="ARBA" id="ARBA00022771"/>
    </source>
</evidence>
<dbReference type="PANTHER" id="PTHR31742:SF1">
    <property type="entry name" value="RPA-INTERACTING PROTEIN"/>
    <property type="match status" value="1"/>
</dbReference>
<keyword evidence="3" id="KW-0863">Zinc-finger</keyword>
<evidence type="ECO:0000256" key="4">
    <source>
        <dbReference type="ARBA" id="ARBA00022833"/>
    </source>
</evidence>
<reference evidence="9" key="1">
    <citation type="submission" date="2022-12" db="EMBL/GenBank/DDBJ databases">
        <title>Chromosome-level genome assembly of the bean flower thrips Megalurothrips usitatus.</title>
        <authorList>
            <person name="Ma L."/>
            <person name="Liu Q."/>
            <person name="Li H."/>
            <person name="Cai W."/>
        </authorList>
    </citation>
    <scope>NUCLEOTIDE SEQUENCE</scope>
    <source>
        <strain evidence="9">Cailab_2022a</strain>
    </source>
</reference>
<dbReference type="EMBL" id="JAPTSV010000001">
    <property type="protein sequence ID" value="KAJ1531575.1"/>
    <property type="molecule type" value="Genomic_DNA"/>
</dbReference>
<name>A0AAV7Y1V9_9NEOP</name>
<keyword evidence="2" id="KW-0479">Metal-binding</keyword>